<feature type="compositionally biased region" description="Basic and acidic residues" evidence="1">
    <location>
        <begin position="1"/>
        <end position="14"/>
    </location>
</feature>
<sequence length="329" mass="37402">MSSHLRPNESSDHTKRAHSVSTQGSKSPSEDFSKQIKSEEHATRNRALSSHGSEEEGQEFDPKKYGVPSENASDASGSFNFDIQGVDSKVVANTLAYDDFVDDTQTGSPVGSGVFTEQPYLHPIAQSEIIDLPIPRLEEPSFSDYTELRNDRSRLKDLDMRMEDVLRKASKTSYCDAHQRYDYNEGRVISLCLTNKIEEKEKTTSQCKDLLSCLEFSKIIKNRGRLEDIADPMMHTLCSLDQSMEAGISEMDRRTFNKTYVAQYNAHKSRQEEQERWNKYSTSDRCRIDEENVEKYETDQAQSTEVQQTQQPSSASNVVSTINPSQLFM</sequence>
<reference evidence="2 3" key="1">
    <citation type="submission" date="2024-01" db="EMBL/GenBank/DDBJ databases">
        <title>Comparative genomics of Cryptococcus and Kwoniella reveals pathogenesis evolution and contrasting modes of karyotype evolution via chromosome fusion or intercentromeric recombination.</title>
        <authorList>
            <person name="Coelho M.A."/>
            <person name="David-Palma M."/>
            <person name="Shea T."/>
            <person name="Bowers K."/>
            <person name="McGinley-Smith S."/>
            <person name="Mohammad A.W."/>
            <person name="Gnirke A."/>
            <person name="Yurkov A.M."/>
            <person name="Nowrousian M."/>
            <person name="Sun S."/>
            <person name="Cuomo C.A."/>
            <person name="Heitman J."/>
        </authorList>
    </citation>
    <scope>NUCLEOTIDE SEQUENCE [LARGE SCALE GENOMIC DNA]</scope>
    <source>
        <strain evidence="2">CBS 11374</strain>
    </source>
</reference>
<dbReference type="Proteomes" id="UP001329825">
    <property type="component" value="Chromosome 2"/>
</dbReference>
<name>A0ABZ1CTG9_9TREE</name>
<feature type="region of interest" description="Disordered" evidence="1">
    <location>
        <begin position="1"/>
        <end position="78"/>
    </location>
</feature>
<organism evidence="2 3">
    <name type="scientific">Kwoniella shivajii</name>
    <dbReference type="NCBI Taxonomy" id="564305"/>
    <lineage>
        <taxon>Eukaryota</taxon>
        <taxon>Fungi</taxon>
        <taxon>Dikarya</taxon>
        <taxon>Basidiomycota</taxon>
        <taxon>Agaricomycotina</taxon>
        <taxon>Tremellomycetes</taxon>
        <taxon>Tremellales</taxon>
        <taxon>Cryptococcaceae</taxon>
        <taxon>Kwoniella</taxon>
    </lineage>
</organism>
<dbReference type="GeneID" id="87953895"/>
<dbReference type="RefSeq" id="XP_062789568.1">
    <property type="nucleotide sequence ID" value="XM_062933517.1"/>
</dbReference>
<feature type="region of interest" description="Disordered" evidence="1">
    <location>
        <begin position="296"/>
        <end position="329"/>
    </location>
</feature>
<keyword evidence="3" id="KW-1185">Reference proteome</keyword>
<accession>A0ABZ1CTG9</accession>
<evidence type="ECO:0000313" key="2">
    <source>
        <dbReference type="EMBL" id="WRT64828.1"/>
    </source>
</evidence>
<evidence type="ECO:0000256" key="1">
    <source>
        <dbReference type="SAM" id="MobiDB-lite"/>
    </source>
</evidence>
<feature type="compositionally biased region" description="Low complexity" evidence="1">
    <location>
        <begin position="300"/>
        <end position="314"/>
    </location>
</feature>
<protein>
    <submittedName>
        <fullName evidence="2">Uncharacterized protein</fullName>
    </submittedName>
</protein>
<feature type="compositionally biased region" description="Polar residues" evidence="1">
    <location>
        <begin position="315"/>
        <end position="329"/>
    </location>
</feature>
<proteinExistence type="predicted"/>
<gene>
    <name evidence="2" type="ORF">IL334_001764</name>
</gene>
<feature type="compositionally biased region" description="Basic and acidic residues" evidence="1">
    <location>
        <begin position="28"/>
        <end position="43"/>
    </location>
</feature>
<dbReference type="EMBL" id="CP141882">
    <property type="protein sequence ID" value="WRT64828.1"/>
    <property type="molecule type" value="Genomic_DNA"/>
</dbReference>
<evidence type="ECO:0000313" key="3">
    <source>
        <dbReference type="Proteomes" id="UP001329825"/>
    </source>
</evidence>